<feature type="compositionally biased region" description="Low complexity" evidence="1">
    <location>
        <begin position="1186"/>
        <end position="1197"/>
    </location>
</feature>
<feature type="region of interest" description="Disordered" evidence="1">
    <location>
        <begin position="459"/>
        <end position="561"/>
    </location>
</feature>
<feature type="region of interest" description="Disordered" evidence="1">
    <location>
        <begin position="935"/>
        <end position="955"/>
    </location>
</feature>
<feature type="compositionally biased region" description="Low complexity" evidence="1">
    <location>
        <begin position="1106"/>
        <end position="1121"/>
    </location>
</feature>
<feature type="compositionally biased region" description="Basic residues" evidence="1">
    <location>
        <begin position="1033"/>
        <end position="1045"/>
    </location>
</feature>
<reference evidence="2 3" key="1">
    <citation type="journal article" date="2018" name="Evol. Lett.">
        <title>Horizontal gene cluster transfer increased hallucinogenic mushroom diversity.</title>
        <authorList>
            <person name="Reynolds H.T."/>
            <person name="Vijayakumar V."/>
            <person name="Gluck-Thaler E."/>
            <person name="Korotkin H.B."/>
            <person name="Matheny P.B."/>
            <person name="Slot J.C."/>
        </authorList>
    </citation>
    <scope>NUCLEOTIDE SEQUENCE [LARGE SCALE GENOMIC DNA]</scope>
    <source>
        <strain evidence="2 3">SRW20</strain>
    </source>
</reference>
<feature type="compositionally biased region" description="Polar residues" evidence="1">
    <location>
        <begin position="263"/>
        <end position="273"/>
    </location>
</feature>
<comment type="caution">
    <text evidence="2">The sequence shown here is derived from an EMBL/GenBank/DDBJ whole genome shotgun (WGS) entry which is preliminary data.</text>
</comment>
<feature type="compositionally biased region" description="Basic and acidic residues" evidence="1">
    <location>
        <begin position="275"/>
        <end position="286"/>
    </location>
</feature>
<sequence>MASSNHPIASTSASPSHRIRQLWKDFEKSLAGGRVAVEHKVNAARAKADSEYNKTPTHLRVSTKQHEEKKTQLEKQIKEPYFEGLRAQWQSRLLKNGLKLEDWTDITEDEMEHVANVLGDGIEEESDEDMVVVGSSITAATLPPSFSAPFFQPVAPSISTSTRSSNVSSASSYALVDPRQFHSEDEDDYFWKPVVATSHDLTSDDDDSPGLSVPIHNKSYSVGDWSSDSVASSLHNSVDDIAEIPFSRPPLTSFPQNIPIVRQPTNKSTTSLLSGKEKQWEKERPAPTKVRQSYVGPHLDDSNEPVSEADDFELFKMQTRMNKIVEFHQAAALAEILLAIEIYKERKAPSGEAQEISAKVAEHQKRMTELQAAKEEERKATVKAERAKRRSELRTRPGRSNTLIAPKPSVPTNPSWLTDLEDSVPSQLEPKFDLSKILSEDPNEQRNGVDKLLQQMFPNAYSSDSPSPPSPAQAPMDQPQQFPAHHSRHGSMSTWNMSSTSLHSASASSSQANYSPIGKRRPSDARRDRDRPSPFGEEEFYGSQEASPVVPSQMNPFLHPDTSSLLASQLQEDPELAAVFAQYSAIGGGSNQPSPPVPSWATKPTMQLPVAPQLSWGQKESPSTPVASAWGRKKVTPSSNSQPTPTNLSFTHHFTMPEQSRDFLSSTTVMSSSMLGSKPVHSPVEAEEEEEEPIWGEPPKKVAPPLPPSTSSSNKPTPAQRPGMPAKSEPKVEKAVPAPPVSKKQAKKQKQANKKNAAPASVVNVEESEPAALGTEEEPAESALQQSHFFESSSQSTEPMSFMSKMIPGMARVRKDSSTAPAFPAWDEPVSTPRPAPKIPAHLQESLAPKSEGTPRPNLFKKLHMSDSVTSKLANEQLNQSSTIKAPQWGSASNTANSSRVWNLFGSDSSAPKVPAQQPASLFGEQGMYIPGGFGEVGDGDDGGGGEDNDGGGTVEAEAEVTPQFWKTSTPAWTTQTKQASSPLAQQPVLSAAQRLRRVSEAGGNVSASRTPVAKATPVLPQPQATASQANVKKGKNKKGGKGKKAMVEEIPDEEGDNRGGIIPGDSGPILMEADAQVILEPKPSKPPRMFNSIISYGDEEDDETTTSSSFAGTPSTAASSPPDPFGGDEARLAAAIKELQEGTSKMQKRFGDGAWRGASAKPPAWGPTASEAESQDSPLFSTLGQRAATQSTAQQRPVWGQPNGKDKGKGKMTDVEDLPKATPAIHSLKRSKMAAGGKLF</sequence>
<dbReference type="Proteomes" id="UP000284706">
    <property type="component" value="Unassembled WGS sequence"/>
</dbReference>
<feature type="region of interest" description="Disordered" evidence="1">
    <location>
        <begin position="1152"/>
        <end position="1241"/>
    </location>
</feature>
<dbReference type="InParanoid" id="A0A409VNA5"/>
<dbReference type="AlphaFoldDB" id="A0A409VNA5"/>
<feature type="compositionally biased region" description="Polar residues" evidence="1">
    <location>
        <begin position="971"/>
        <end position="989"/>
    </location>
</feature>
<feature type="region of interest" description="Disordered" evidence="1">
    <location>
        <begin position="370"/>
        <end position="421"/>
    </location>
</feature>
<dbReference type="OrthoDB" id="3038408at2759"/>
<feature type="compositionally biased region" description="Low complexity" evidence="1">
    <location>
        <begin position="498"/>
        <end position="515"/>
    </location>
</feature>
<feature type="compositionally biased region" description="Polar residues" evidence="1">
    <location>
        <begin position="615"/>
        <end position="626"/>
    </location>
</feature>
<feature type="compositionally biased region" description="Basic residues" evidence="1">
    <location>
        <begin position="744"/>
        <end position="753"/>
    </location>
</feature>
<feature type="compositionally biased region" description="Basic and acidic residues" evidence="1">
    <location>
        <begin position="370"/>
        <end position="395"/>
    </location>
</feature>
<feature type="compositionally biased region" description="Basic and acidic residues" evidence="1">
    <location>
        <begin position="1205"/>
        <end position="1220"/>
    </location>
</feature>
<evidence type="ECO:0000313" key="2">
    <source>
        <dbReference type="EMBL" id="PPQ67740.1"/>
    </source>
</evidence>
<feature type="compositionally biased region" description="Acidic residues" evidence="1">
    <location>
        <begin position="938"/>
        <end position="950"/>
    </location>
</feature>
<proteinExistence type="predicted"/>
<evidence type="ECO:0000256" key="1">
    <source>
        <dbReference type="SAM" id="MobiDB-lite"/>
    </source>
</evidence>
<gene>
    <name evidence="2" type="ORF">CVT26_007027</name>
</gene>
<feature type="compositionally biased region" description="Low complexity" evidence="1">
    <location>
        <begin position="709"/>
        <end position="718"/>
    </location>
</feature>
<organism evidence="2 3">
    <name type="scientific">Gymnopilus dilepis</name>
    <dbReference type="NCBI Taxonomy" id="231916"/>
    <lineage>
        <taxon>Eukaryota</taxon>
        <taxon>Fungi</taxon>
        <taxon>Dikarya</taxon>
        <taxon>Basidiomycota</taxon>
        <taxon>Agaricomycotina</taxon>
        <taxon>Agaricomycetes</taxon>
        <taxon>Agaricomycetidae</taxon>
        <taxon>Agaricales</taxon>
        <taxon>Agaricineae</taxon>
        <taxon>Hymenogastraceae</taxon>
        <taxon>Gymnopilus</taxon>
    </lineage>
</organism>
<feature type="compositionally biased region" description="Polar residues" evidence="1">
    <location>
        <begin position="1172"/>
        <end position="1185"/>
    </location>
</feature>
<keyword evidence="3" id="KW-1185">Reference proteome</keyword>
<feature type="compositionally biased region" description="Acidic residues" evidence="1">
    <location>
        <begin position="685"/>
        <end position="694"/>
    </location>
</feature>
<feature type="compositionally biased region" description="Polar residues" evidence="1">
    <location>
        <begin position="544"/>
        <end position="561"/>
    </location>
</feature>
<feature type="compositionally biased region" description="Basic and acidic residues" evidence="1">
    <location>
        <begin position="521"/>
        <end position="532"/>
    </location>
</feature>
<feature type="compositionally biased region" description="Polar residues" evidence="1">
    <location>
        <begin position="636"/>
        <end position="652"/>
    </location>
</feature>
<dbReference type="EMBL" id="NHYE01005608">
    <property type="protein sequence ID" value="PPQ67740.1"/>
    <property type="molecule type" value="Genomic_DNA"/>
</dbReference>
<feature type="compositionally biased region" description="Polar residues" evidence="1">
    <location>
        <begin position="867"/>
        <end position="896"/>
    </location>
</feature>
<evidence type="ECO:0000313" key="3">
    <source>
        <dbReference type="Proteomes" id="UP000284706"/>
    </source>
</evidence>
<name>A0A409VNA5_9AGAR</name>
<feature type="compositionally biased region" description="Low complexity" evidence="1">
    <location>
        <begin position="664"/>
        <end position="677"/>
    </location>
</feature>
<dbReference type="STRING" id="231916.A0A409VNA5"/>
<feature type="compositionally biased region" description="Low complexity" evidence="1">
    <location>
        <begin position="785"/>
        <end position="796"/>
    </location>
</feature>
<protein>
    <submittedName>
        <fullName evidence="2">Uncharacterized protein</fullName>
    </submittedName>
</protein>
<feature type="region of interest" description="Disordered" evidence="1">
    <location>
        <begin position="971"/>
        <end position="1130"/>
    </location>
</feature>
<feature type="region of interest" description="Disordered" evidence="1">
    <location>
        <begin position="612"/>
        <end position="896"/>
    </location>
</feature>
<feature type="compositionally biased region" description="Low complexity" evidence="1">
    <location>
        <begin position="473"/>
        <end position="484"/>
    </location>
</feature>
<accession>A0A409VNA5</accession>
<feature type="region of interest" description="Disordered" evidence="1">
    <location>
        <begin position="253"/>
        <end position="306"/>
    </location>
</feature>